<feature type="domain" description="Sodium/calcium exchanger membrane region" evidence="9">
    <location>
        <begin position="98"/>
        <end position="237"/>
    </location>
</feature>
<dbReference type="GO" id="GO:0016020">
    <property type="term" value="C:membrane"/>
    <property type="evidence" value="ECO:0007669"/>
    <property type="project" value="UniProtKB-SubCell"/>
</dbReference>
<feature type="compositionally biased region" description="Basic residues" evidence="7">
    <location>
        <begin position="349"/>
        <end position="359"/>
    </location>
</feature>
<keyword evidence="11" id="KW-1185">Reference proteome</keyword>
<feature type="compositionally biased region" description="Polar residues" evidence="7">
    <location>
        <begin position="326"/>
        <end position="336"/>
    </location>
</feature>
<feature type="transmembrane region" description="Helical" evidence="8">
    <location>
        <begin position="162"/>
        <end position="187"/>
    </location>
</feature>
<feature type="region of interest" description="Disordered" evidence="7">
    <location>
        <begin position="453"/>
        <end position="482"/>
    </location>
</feature>
<comment type="similarity">
    <text evidence="2">Belongs to the Ca(2+):cation antiporter (CaCA) (TC 2.A.19) family.</text>
</comment>
<keyword evidence="5 8" id="KW-1133">Transmembrane helix</keyword>
<dbReference type="PANTHER" id="PTHR12266:SF0">
    <property type="entry name" value="MITOCHONDRIAL SODIUM_CALCIUM EXCHANGER PROTEIN"/>
    <property type="match status" value="1"/>
</dbReference>
<dbReference type="AlphaFoldDB" id="A0A9P7BA74"/>
<evidence type="ECO:0000256" key="6">
    <source>
        <dbReference type="ARBA" id="ARBA00023136"/>
    </source>
</evidence>
<feature type="transmembrane region" description="Helical" evidence="8">
    <location>
        <begin position="810"/>
        <end position="828"/>
    </location>
</feature>
<feature type="transmembrane region" description="Helical" evidence="8">
    <location>
        <begin position="757"/>
        <end position="774"/>
    </location>
</feature>
<feature type="region of interest" description="Disordered" evidence="7">
    <location>
        <begin position="398"/>
        <end position="440"/>
    </location>
</feature>
<evidence type="ECO:0000259" key="9">
    <source>
        <dbReference type="Pfam" id="PF01699"/>
    </source>
</evidence>
<feature type="transmembrane region" description="Helical" evidence="8">
    <location>
        <begin position="915"/>
        <end position="938"/>
    </location>
</feature>
<dbReference type="InterPro" id="IPR004837">
    <property type="entry name" value="NaCa_Exmemb"/>
</dbReference>
<proteinExistence type="inferred from homology"/>
<name>A0A9P7BA74_RHOMI</name>
<feature type="transmembrane region" description="Helical" evidence="8">
    <location>
        <begin position="223"/>
        <end position="243"/>
    </location>
</feature>
<feature type="compositionally biased region" description="Low complexity" evidence="7">
    <location>
        <begin position="453"/>
        <end position="467"/>
    </location>
</feature>
<keyword evidence="6 8" id="KW-0472">Membrane</keyword>
<gene>
    <name evidence="10" type="ORF">C6P46_000041</name>
</gene>
<feature type="domain" description="Sodium/calcium exchanger membrane region" evidence="9">
    <location>
        <begin position="813"/>
        <end position="963"/>
    </location>
</feature>
<dbReference type="OrthoDB" id="407410at2759"/>
<protein>
    <recommendedName>
        <fullName evidence="9">Sodium/calcium exchanger membrane region domain-containing protein</fullName>
    </recommendedName>
</protein>
<dbReference type="PANTHER" id="PTHR12266">
    <property type="entry name" value="NA+/CA2+ K+ INDEPENDENT EXCHANGER"/>
    <property type="match status" value="1"/>
</dbReference>
<dbReference type="InterPro" id="IPR051359">
    <property type="entry name" value="CaCA_antiporter"/>
</dbReference>
<accession>A0A9P7BA74</accession>
<evidence type="ECO:0000256" key="8">
    <source>
        <dbReference type="SAM" id="Phobius"/>
    </source>
</evidence>
<dbReference type="Proteomes" id="UP000777482">
    <property type="component" value="Unassembled WGS sequence"/>
</dbReference>
<dbReference type="InterPro" id="IPR044880">
    <property type="entry name" value="NCX_ion-bd_dom_sf"/>
</dbReference>
<feature type="compositionally biased region" description="Polar residues" evidence="7">
    <location>
        <begin position="411"/>
        <end position="420"/>
    </location>
</feature>
<evidence type="ECO:0000256" key="2">
    <source>
        <dbReference type="ARBA" id="ARBA00008170"/>
    </source>
</evidence>
<evidence type="ECO:0000313" key="11">
    <source>
        <dbReference type="Proteomes" id="UP000777482"/>
    </source>
</evidence>
<keyword evidence="4 8" id="KW-0812">Transmembrane</keyword>
<feature type="transmembrane region" description="Helical" evidence="8">
    <location>
        <begin position="199"/>
        <end position="217"/>
    </location>
</feature>
<comment type="subcellular location">
    <subcellularLocation>
        <location evidence="1">Membrane</location>
        <topology evidence="1">Multi-pass membrane protein</topology>
    </subcellularLocation>
</comment>
<feature type="transmembrane region" description="Helical" evidence="8">
    <location>
        <begin position="780"/>
        <end position="798"/>
    </location>
</feature>
<feature type="compositionally biased region" description="Basic and acidic residues" evidence="7">
    <location>
        <begin position="622"/>
        <end position="640"/>
    </location>
</feature>
<feature type="region of interest" description="Disordered" evidence="7">
    <location>
        <begin position="612"/>
        <end position="644"/>
    </location>
</feature>
<feature type="transmembrane region" description="Helical" evidence="8">
    <location>
        <begin position="91"/>
        <end position="111"/>
    </location>
</feature>
<evidence type="ECO:0000256" key="5">
    <source>
        <dbReference type="ARBA" id="ARBA00022989"/>
    </source>
</evidence>
<feature type="region of interest" description="Disordered" evidence="7">
    <location>
        <begin position="281"/>
        <end position="360"/>
    </location>
</feature>
<feature type="compositionally biased region" description="Basic and acidic residues" evidence="7">
    <location>
        <begin position="401"/>
        <end position="410"/>
    </location>
</feature>
<feature type="transmembrane region" description="Helical" evidence="8">
    <location>
        <begin position="950"/>
        <end position="970"/>
    </location>
</feature>
<dbReference type="GO" id="GO:0008324">
    <property type="term" value="F:monoatomic cation transmembrane transporter activity"/>
    <property type="evidence" value="ECO:0007669"/>
    <property type="project" value="TreeGrafter"/>
</dbReference>
<evidence type="ECO:0000256" key="4">
    <source>
        <dbReference type="ARBA" id="ARBA00022692"/>
    </source>
</evidence>
<dbReference type="GO" id="GO:0006874">
    <property type="term" value="P:intracellular calcium ion homeostasis"/>
    <property type="evidence" value="ECO:0007669"/>
    <property type="project" value="TreeGrafter"/>
</dbReference>
<evidence type="ECO:0000256" key="1">
    <source>
        <dbReference type="ARBA" id="ARBA00004141"/>
    </source>
</evidence>
<evidence type="ECO:0000256" key="7">
    <source>
        <dbReference type="SAM" id="MobiDB-lite"/>
    </source>
</evidence>
<reference evidence="10 11" key="1">
    <citation type="submission" date="2020-11" db="EMBL/GenBank/DDBJ databases">
        <title>Kefir isolates.</title>
        <authorList>
            <person name="Marcisauskas S."/>
            <person name="Kim Y."/>
            <person name="Blasche S."/>
        </authorList>
    </citation>
    <scope>NUCLEOTIDE SEQUENCE [LARGE SCALE GENOMIC DNA]</scope>
    <source>
        <strain evidence="10 11">KR</strain>
    </source>
</reference>
<dbReference type="Pfam" id="PF01699">
    <property type="entry name" value="Na_Ca_ex"/>
    <property type="match status" value="2"/>
</dbReference>
<organism evidence="10 11">
    <name type="scientific">Rhodotorula mucilaginosa</name>
    <name type="common">Yeast</name>
    <name type="synonym">Rhodotorula rubra</name>
    <dbReference type="NCBI Taxonomy" id="5537"/>
    <lineage>
        <taxon>Eukaryota</taxon>
        <taxon>Fungi</taxon>
        <taxon>Dikarya</taxon>
        <taxon>Basidiomycota</taxon>
        <taxon>Pucciniomycotina</taxon>
        <taxon>Microbotryomycetes</taxon>
        <taxon>Sporidiobolales</taxon>
        <taxon>Sporidiobolaceae</taxon>
        <taxon>Rhodotorula</taxon>
    </lineage>
</organism>
<sequence>MALTGRRRKRGQRELYIALAAVLVLNLVCYRALNPLRTSFTSNHDAATRSHLARRSHGGDHGAGEHDSEDSEALIDWLQLYLHAAAGPHRIAVFSLMLLWLVFLFAFVGICASEFFCPNLSHISSRLGLSESVAGVTFLAFSNGSPDVFSTFSALRSNSGSLAIGELLGAASFITSVVAGTMALITPFRVQRRTFLRDVGFFTVAVTLTLCILYDQHIHLWEALLMVGLYVIYVLFVAVGSWWENRQADKKRQVREARGEYEDEDNIVDGDVEWEGAGQIALPTSGASTPQSEFPGRSGSPSSTLRNVPFSPLMTPPYSPDPNGMLRSQSQSSVSRGPQALRPPPTPLIHHHRRKRSRSVRPSLLGAIEFADVVHSLSSDQSNAENVLAVFGGGHQHHAHSHDVLEDLTEHPTSPASPATTGRRRAHSHTGNLQLHGGEDTLANGVLRDAQHRANAARRAPPLGPRRTTWTGPGDSTDDDDEAIEAGRSGVIDLSKGVEDPWKDARSPLPQTGHARSRSASTVPPIYVTTASGSATALSATRSSSEATITPLATKADLRPHPTRRQLLHAALGALFPSLQAFRSKSLIGKVTALLCVPALLALNLTLPVAEEPPCDDDCSWTEEKQAAATGDDRDGREEHADEEGTIERIGRALHSPATLQPHEHDASPTHRLQHLRAEATEADAPSPSLAWGEVTRDPLEPLNLGSPAVALQQNPLEEFGVVQSSEAAEEASRRDLHTEAVIEQEAMARERVTRTLTAMQCALGPVFVVTALLADELVWYYPLAAFAVGLFFAFLAYRFFTDTRHRGRIILSFLGFGIAMVWILMIVNEVVGVLQTIGHIFGISDAILGLTIFAMGNSLGDLVANATVARMGYPAMAVAACFGGPMLNILLGVGLSGTYLILLGPARGQPIHVAMGRTLSVSGFGLLAILLATLIFVPLNGYRMSKRVGATLIVAYLCLLCTNVAVEIWL</sequence>
<evidence type="ECO:0000256" key="3">
    <source>
        <dbReference type="ARBA" id="ARBA00022448"/>
    </source>
</evidence>
<comment type="caution">
    <text evidence="10">The sequence shown here is derived from an EMBL/GenBank/DDBJ whole genome shotgun (WGS) entry which is preliminary data.</text>
</comment>
<dbReference type="EMBL" id="PUHQ01000001">
    <property type="protein sequence ID" value="KAG0667510.1"/>
    <property type="molecule type" value="Genomic_DNA"/>
</dbReference>
<keyword evidence="3" id="KW-0813">Transport</keyword>
<feature type="region of interest" description="Disordered" evidence="7">
    <location>
        <begin position="499"/>
        <end position="521"/>
    </location>
</feature>
<dbReference type="Gene3D" id="1.20.1420.30">
    <property type="entry name" value="NCX, central ion-binding region"/>
    <property type="match status" value="2"/>
</dbReference>
<feature type="transmembrane region" description="Helical" evidence="8">
    <location>
        <begin position="876"/>
        <end position="903"/>
    </location>
</feature>
<evidence type="ECO:0000313" key="10">
    <source>
        <dbReference type="EMBL" id="KAG0667510.1"/>
    </source>
</evidence>